<keyword evidence="1" id="KW-0378">Hydrolase</keyword>
<protein>
    <submittedName>
        <fullName evidence="2">Uncharacterized protein</fullName>
    </submittedName>
</protein>
<dbReference type="EMBL" id="LJBN01000228">
    <property type="protein sequence ID" value="OOQ82040.1"/>
    <property type="molecule type" value="Genomic_DNA"/>
</dbReference>
<reference evidence="3" key="1">
    <citation type="submission" date="2015-09" db="EMBL/GenBank/DDBJ databases">
        <authorList>
            <person name="Fill T.P."/>
            <person name="Baretta J.F."/>
            <person name="de Almeida L.G."/>
            <person name="Rocha M."/>
            <person name="de Souza D.H."/>
            <person name="Malavazi I."/>
            <person name="Cerdeira L.T."/>
            <person name="Hong H."/>
            <person name="Samborskyy M."/>
            <person name="de Vasconcelos A.T."/>
            <person name="Leadlay P."/>
            <person name="Rodrigues-Filho E."/>
        </authorList>
    </citation>
    <scope>NUCLEOTIDE SEQUENCE [LARGE SCALE GENOMIC DNA]</scope>
    <source>
        <strain evidence="3">LaBioMMi 136</strain>
    </source>
</reference>
<dbReference type="AlphaFoldDB" id="A0A1S9R9R9"/>
<evidence type="ECO:0000313" key="2">
    <source>
        <dbReference type="EMBL" id="OOQ82040.1"/>
    </source>
</evidence>
<organism evidence="2 3">
    <name type="scientific">Penicillium brasilianum</name>
    <dbReference type="NCBI Taxonomy" id="104259"/>
    <lineage>
        <taxon>Eukaryota</taxon>
        <taxon>Fungi</taxon>
        <taxon>Dikarya</taxon>
        <taxon>Ascomycota</taxon>
        <taxon>Pezizomycotina</taxon>
        <taxon>Eurotiomycetes</taxon>
        <taxon>Eurotiomycetidae</taxon>
        <taxon>Eurotiales</taxon>
        <taxon>Aspergillaceae</taxon>
        <taxon>Penicillium</taxon>
    </lineage>
</organism>
<evidence type="ECO:0000256" key="1">
    <source>
        <dbReference type="ARBA" id="ARBA00022801"/>
    </source>
</evidence>
<dbReference type="GO" id="GO:0016787">
    <property type="term" value="F:hydrolase activity"/>
    <property type="evidence" value="ECO:0007669"/>
    <property type="project" value="UniProtKB-KW"/>
</dbReference>
<dbReference type="PANTHER" id="PTHR43283">
    <property type="entry name" value="BETA-LACTAMASE-RELATED"/>
    <property type="match status" value="1"/>
</dbReference>
<dbReference type="Proteomes" id="UP000190744">
    <property type="component" value="Unassembled WGS sequence"/>
</dbReference>
<name>A0A1S9R9R9_PENBI</name>
<evidence type="ECO:0000313" key="3">
    <source>
        <dbReference type="Proteomes" id="UP000190744"/>
    </source>
</evidence>
<comment type="caution">
    <text evidence="2">The sequence shown here is derived from an EMBL/GenBank/DDBJ whole genome shotgun (WGS) entry which is preliminary data.</text>
</comment>
<sequence>MMSYSWYLPHIAKWREKFFAPDDAGPRSVQERFCYPLGFQPDEGWVYRPGVHWAGRIVERVTGLSLEESIQQRIFDPPGISERTILSGGRGDMNLRLRGDFGSYGLYLPGDDDTKILHSIWANGMKLLKPATIHDIFEHHLSLQATNSHQAVLTSPMGSFFRVGVDPM</sequence>
<dbReference type="InterPro" id="IPR012338">
    <property type="entry name" value="Beta-lactam/transpept-like"/>
</dbReference>
<proteinExistence type="predicted"/>
<gene>
    <name evidence="2" type="ORF">PEBR_40497</name>
</gene>
<dbReference type="PANTHER" id="PTHR43283:SF17">
    <property type="entry name" value="(LOVD), PUTATIVE (AFU_ORTHOLOGUE AFUA_5G00920)-RELATED"/>
    <property type="match status" value="1"/>
</dbReference>
<dbReference type="InterPro" id="IPR050789">
    <property type="entry name" value="Diverse_Enzym_Activities"/>
</dbReference>
<dbReference type="SUPFAM" id="SSF56601">
    <property type="entry name" value="beta-lactamase/transpeptidase-like"/>
    <property type="match status" value="1"/>
</dbReference>
<accession>A0A1S9R9R9</accession>
<dbReference type="Gene3D" id="3.40.710.10">
    <property type="entry name" value="DD-peptidase/beta-lactamase superfamily"/>
    <property type="match status" value="1"/>
</dbReference>